<organism evidence="1 2">
    <name type="scientific">Racocetra persica</name>
    <dbReference type="NCBI Taxonomy" id="160502"/>
    <lineage>
        <taxon>Eukaryota</taxon>
        <taxon>Fungi</taxon>
        <taxon>Fungi incertae sedis</taxon>
        <taxon>Mucoromycota</taxon>
        <taxon>Glomeromycotina</taxon>
        <taxon>Glomeromycetes</taxon>
        <taxon>Diversisporales</taxon>
        <taxon>Gigasporaceae</taxon>
        <taxon>Racocetra</taxon>
    </lineage>
</organism>
<evidence type="ECO:0000313" key="2">
    <source>
        <dbReference type="Proteomes" id="UP000789920"/>
    </source>
</evidence>
<protein>
    <submittedName>
        <fullName evidence="1">20882_t:CDS:1</fullName>
    </submittedName>
</protein>
<feature type="non-terminal residue" evidence="1">
    <location>
        <position position="1"/>
    </location>
</feature>
<sequence>PSSVITLERNTAEQPEFVVDWFQETIKDFDRYHVTFGYIKIQFNLEKSFFTSPNTNSYYET</sequence>
<dbReference type="Proteomes" id="UP000789920">
    <property type="component" value="Unassembled WGS sequence"/>
</dbReference>
<proteinExistence type="predicted"/>
<evidence type="ECO:0000313" key="1">
    <source>
        <dbReference type="EMBL" id="CAG8764983.1"/>
    </source>
</evidence>
<gene>
    <name evidence="1" type="ORF">RPERSI_LOCUS15682</name>
</gene>
<reference evidence="1" key="1">
    <citation type="submission" date="2021-06" db="EMBL/GenBank/DDBJ databases">
        <authorList>
            <person name="Kallberg Y."/>
            <person name="Tangrot J."/>
            <person name="Rosling A."/>
        </authorList>
    </citation>
    <scope>NUCLEOTIDE SEQUENCE</scope>
    <source>
        <strain evidence="1">MA461A</strain>
    </source>
</reference>
<keyword evidence="2" id="KW-1185">Reference proteome</keyword>
<name>A0ACA9QSM5_9GLOM</name>
<accession>A0ACA9QSM5</accession>
<dbReference type="EMBL" id="CAJVQC010037952">
    <property type="protein sequence ID" value="CAG8764983.1"/>
    <property type="molecule type" value="Genomic_DNA"/>
</dbReference>
<comment type="caution">
    <text evidence="1">The sequence shown here is derived from an EMBL/GenBank/DDBJ whole genome shotgun (WGS) entry which is preliminary data.</text>
</comment>